<dbReference type="RefSeq" id="XP_008711934.1">
    <property type="nucleotide sequence ID" value="XM_008713712.1"/>
</dbReference>
<evidence type="ECO:0000256" key="12">
    <source>
        <dbReference type="SAM" id="MobiDB-lite"/>
    </source>
</evidence>
<dbReference type="EMBL" id="KB822711">
    <property type="protein sequence ID" value="ETN47222.1"/>
    <property type="molecule type" value="Genomic_DNA"/>
</dbReference>
<evidence type="ECO:0000313" key="13">
    <source>
        <dbReference type="EMBL" id="ETN47222.1"/>
    </source>
</evidence>
<feature type="active site" description="Proton donor/acceptor" evidence="9">
    <location>
        <position position="435"/>
    </location>
</feature>
<dbReference type="SUPFAM" id="SSF56024">
    <property type="entry name" value="Phospholipase D/nuclease"/>
    <property type="match status" value="2"/>
</dbReference>
<accession>W2SEV2</accession>
<dbReference type="GO" id="GO:0003690">
    <property type="term" value="F:double-stranded DNA binding"/>
    <property type="evidence" value="ECO:0007669"/>
    <property type="project" value="TreeGrafter"/>
</dbReference>
<feature type="active site" description="Nucleophile" evidence="9">
    <location>
        <position position="193"/>
    </location>
</feature>
<evidence type="ECO:0000256" key="11">
    <source>
        <dbReference type="PIRSR" id="PIRSR610347-3"/>
    </source>
</evidence>
<evidence type="ECO:0000313" key="14">
    <source>
        <dbReference type="Proteomes" id="UP000030752"/>
    </source>
</evidence>
<dbReference type="HOGENOM" id="CLU_010413_2_0_1"/>
<dbReference type="FunCoup" id="W2SEV2">
    <property type="interactions" value="453"/>
</dbReference>
<dbReference type="GO" id="GO:0003697">
    <property type="term" value="F:single-stranded DNA binding"/>
    <property type="evidence" value="ECO:0007669"/>
    <property type="project" value="TreeGrafter"/>
</dbReference>
<evidence type="ECO:0000256" key="7">
    <source>
        <dbReference type="ARBA" id="ARBA00023204"/>
    </source>
</evidence>
<proteinExistence type="inferred from homology"/>
<evidence type="ECO:0000256" key="9">
    <source>
        <dbReference type="PIRSR" id="PIRSR610347-1"/>
    </source>
</evidence>
<feature type="binding site" evidence="10">
    <location>
        <position position="437"/>
    </location>
    <ligand>
        <name>substrate</name>
    </ligand>
</feature>
<dbReference type="PANTHER" id="PTHR12415">
    <property type="entry name" value="TYROSYL-DNA PHOSPHODIESTERASE 1"/>
    <property type="match status" value="1"/>
</dbReference>
<protein>
    <recommendedName>
        <fullName evidence="15">Tyrosyl-DNA phosphodiesterase</fullName>
    </recommendedName>
</protein>
<dbReference type="GO" id="GO:0017005">
    <property type="term" value="F:3'-tyrosyl-DNA phosphodiesterase activity"/>
    <property type="evidence" value="ECO:0007669"/>
    <property type="project" value="TreeGrafter"/>
</dbReference>
<dbReference type="AlphaFoldDB" id="W2SEV2"/>
<keyword evidence="7" id="KW-0234">DNA repair</keyword>
<keyword evidence="4" id="KW-0227">DNA damage</keyword>
<dbReference type="GO" id="GO:0004527">
    <property type="term" value="F:exonuclease activity"/>
    <property type="evidence" value="ECO:0007669"/>
    <property type="project" value="UniProtKB-KW"/>
</dbReference>
<dbReference type="Gene3D" id="3.30.870.10">
    <property type="entry name" value="Endonuclease Chain A"/>
    <property type="match status" value="2"/>
</dbReference>
<dbReference type="FunFam" id="3.30.870.10:FF:000038">
    <property type="entry name" value="Probable tyrosyl-DNA phosphodiesterase"/>
    <property type="match status" value="1"/>
</dbReference>
<dbReference type="GO" id="GO:0006281">
    <property type="term" value="P:DNA repair"/>
    <property type="evidence" value="ECO:0007669"/>
    <property type="project" value="UniProtKB-KW"/>
</dbReference>
<comment type="similarity">
    <text evidence="2">Belongs to the tyrosyl-DNA phosphodiesterase family.</text>
</comment>
<gene>
    <name evidence="13" type="ORF">HMPREF1541_01413</name>
</gene>
<evidence type="ECO:0000256" key="1">
    <source>
        <dbReference type="ARBA" id="ARBA00004123"/>
    </source>
</evidence>
<keyword evidence="6" id="KW-0269">Exonuclease</keyword>
<dbReference type="VEuPathDB" id="FungiDB:HMPREF1541_01413"/>
<evidence type="ECO:0008006" key="15">
    <source>
        <dbReference type="Google" id="ProtNLM"/>
    </source>
</evidence>
<evidence type="ECO:0000256" key="5">
    <source>
        <dbReference type="ARBA" id="ARBA00022801"/>
    </source>
</evidence>
<feature type="site" description="Interaction with DNA" evidence="11">
    <location>
        <position position="469"/>
    </location>
</feature>
<keyword evidence="3" id="KW-0540">Nuclease</keyword>
<dbReference type="eggNOG" id="KOG2031">
    <property type="taxonomic scope" value="Eukaryota"/>
</dbReference>
<organism evidence="13 14">
    <name type="scientific">Cyphellophora europaea (strain CBS 101466)</name>
    <name type="common">Phialophora europaea</name>
    <dbReference type="NCBI Taxonomy" id="1220924"/>
    <lineage>
        <taxon>Eukaryota</taxon>
        <taxon>Fungi</taxon>
        <taxon>Dikarya</taxon>
        <taxon>Ascomycota</taxon>
        <taxon>Pezizomycotina</taxon>
        <taxon>Eurotiomycetes</taxon>
        <taxon>Chaetothyriomycetidae</taxon>
        <taxon>Chaetothyriales</taxon>
        <taxon>Cyphellophoraceae</taxon>
        <taxon>Cyphellophora</taxon>
    </lineage>
</organism>
<dbReference type="Pfam" id="PF06087">
    <property type="entry name" value="Tyr-DNA_phospho"/>
    <property type="match status" value="1"/>
</dbReference>
<keyword evidence="8" id="KW-0539">Nucleus</keyword>
<evidence type="ECO:0000256" key="6">
    <source>
        <dbReference type="ARBA" id="ARBA00022839"/>
    </source>
</evidence>
<dbReference type="InterPro" id="IPR010347">
    <property type="entry name" value="Tdp1"/>
</dbReference>
<feature type="region of interest" description="Disordered" evidence="12">
    <location>
        <begin position="473"/>
        <end position="495"/>
    </location>
</feature>
<sequence length="588" mass="65218">MESPNKRRRLADGRSTEASIGRQQRAAFLSSISRDISPPPSSRAPDSSTKASTSLTTPSSVIDANESMSKMQGAERKRTNEGANGTPHLVDSPFKLTTIRDLPASSNIDAVSLHDILGNPLIKEAWVFNFCFDIDWMMQCFDPDVRSMVQVKVIHGSWKREDPNKIAIDDACERWSNVDAASAYLPDPFGTHHSKMFILFTHDKQAEVIIHTANMLPKDWANMTQAVWRSGPLLKSDNKTQDLGEIGTGARFKYDLLQYLKAYKRLTKSVVEQLQNFDFSSVRGALVASVPCKIDNTQSKSTAMQHLWGYPQLREVISQTQQERSTARPQPSQPHLIAQVSSIATLHSDWLTTLVEAFSWAGGKPKKLPTLDIIYPTAINVAASLDGYAAGGSIHTKAESPAHLKQIEKLRPHLAQWTSEPSTTFRALRDTAAPHIKTYIQFNAKPTVDSLSKDEVAIEWALVTSANLSTQAWGSLPRKEDKSKSKSNSTKSDRVKEGMVHIQSFEIGVVVWPELFCEDSSDLSVRMVPVFGKDSPHQATDNGTNTSEIVVGIRMPYDLPTTSYKAGELPWSPHGTYKEPDSKGKTWN</sequence>
<dbReference type="PANTHER" id="PTHR12415:SF0">
    <property type="entry name" value="TYROSYL-DNA PHOSPHODIESTERASE 1"/>
    <property type="match status" value="1"/>
</dbReference>
<dbReference type="STRING" id="1220924.W2SEV2"/>
<evidence type="ECO:0000256" key="3">
    <source>
        <dbReference type="ARBA" id="ARBA00022722"/>
    </source>
</evidence>
<dbReference type="GeneID" id="19968752"/>
<feature type="binding site" evidence="10">
    <location>
        <position position="195"/>
    </location>
    <ligand>
        <name>substrate</name>
    </ligand>
</feature>
<evidence type="ECO:0000256" key="2">
    <source>
        <dbReference type="ARBA" id="ARBA00010205"/>
    </source>
</evidence>
<dbReference type="Proteomes" id="UP000030752">
    <property type="component" value="Unassembled WGS sequence"/>
</dbReference>
<keyword evidence="14" id="KW-1185">Reference proteome</keyword>
<comment type="subcellular location">
    <subcellularLocation>
        <location evidence="1">Nucleus</location>
    </subcellularLocation>
</comment>
<dbReference type="OrthoDB" id="47785at2759"/>
<evidence type="ECO:0000256" key="8">
    <source>
        <dbReference type="ARBA" id="ARBA00023242"/>
    </source>
</evidence>
<name>W2SEV2_CYPE1</name>
<dbReference type="GO" id="GO:0005634">
    <property type="term" value="C:nucleus"/>
    <property type="evidence" value="ECO:0007669"/>
    <property type="project" value="UniProtKB-SubCell"/>
</dbReference>
<dbReference type="InParanoid" id="W2SEV2"/>
<feature type="compositionally biased region" description="Polar residues" evidence="12">
    <location>
        <begin position="49"/>
        <end position="70"/>
    </location>
</feature>
<keyword evidence="5" id="KW-0378">Hydrolase</keyword>
<feature type="region of interest" description="Disordered" evidence="12">
    <location>
        <begin position="1"/>
        <end position="89"/>
    </location>
</feature>
<evidence type="ECO:0000256" key="10">
    <source>
        <dbReference type="PIRSR" id="PIRSR610347-2"/>
    </source>
</evidence>
<evidence type="ECO:0000256" key="4">
    <source>
        <dbReference type="ARBA" id="ARBA00022763"/>
    </source>
</evidence>
<reference evidence="13 14" key="1">
    <citation type="submission" date="2013-03" db="EMBL/GenBank/DDBJ databases">
        <title>The Genome Sequence of Phialophora europaea CBS 101466.</title>
        <authorList>
            <consortium name="The Broad Institute Genomics Platform"/>
            <person name="Cuomo C."/>
            <person name="de Hoog S."/>
            <person name="Gorbushina A."/>
            <person name="Walker B."/>
            <person name="Young S.K."/>
            <person name="Zeng Q."/>
            <person name="Gargeya S."/>
            <person name="Fitzgerald M."/>
            <person name="Haas B."/>
            <person name="Abouelleil A."/>
            <person name="Allen A.W."/>
            <person name="Alvarado L."/>
            <person name="Arachchi H.M."/>
            <person name="Berlin A.M."/>
            <person name="Chapman S.B."/>
            <person name="Gainer-Dewar J."/>
            <person name="Goldberg J."/>
            <person name="Griggs A."/>
            <person name="Gujja S."/>
            <person name="Hansen M."/>
            <person name="Howarth C."/>
            <person name="Imamovic A."/>
            <person name="Ireland A."/>
            <person name="Larimer J."/>
            <person name="McCowan C."/>
            <person name="Murphy C."/>
            <person name="Pearson M."/>
            <person name="Poon T.W."/>
            <person name="Priest M."/>
            <person name="Roberts A."/>
            <person name="Saif S."/>
            <person name="Shea T."/>
            <person name="Sisk P."/>
            <person name="Sykes S."/>
            <person name="Wortman J."/>
            <person name="Nusbaum C."/>
            <person name="Birren B."/>
        </authorList>
    </citation>
    <scope>NUCLEOTIDE SEQUENCE [LARGE SCALE GENOMIC DNA]</scope>
    <source>
        <strain evidence="13 14">CBS 101466</strain>
    </source>
</reference>